<dbReference type="EMBL" id="JACDQQ010000049">
    <property type="protein sequence ID" value="MBA0083449.1"/>
    <property type="molecule type" value="Genomic_DNA"/>
</dbReference>
<dbReference type="AlphaFoldDB" id="A0A7V8NL91"/>
<feature type="non-terminal residue" evidence="1">
    <location>
        <position position="255"/>
    </location>
</feature>
<proteinExistence type="predicted"/>
<accession>A0A7V8NL91</accession>
<gene>
    <name evidence="1" type="ORF">HRJ53_00475</name>
</gene>
<name>A0A7V8NL91_9BACT</name>
<reference evidence="1" key="1">
    <citation type="submission" date="2020-06" db="EMBL/GenBank/DDBJ databases">
        <title>Legume-microbial interactions unlock mineral nutrients during tropical forest succession.</title>
        <authorList>
            <person name="Epihov D.Z."/>
        </authorList>
    </citation>
    <scope>NUCLEOTIDE SEQUENCE [LARGE SCALE GENOMIC DNA]</scope>
    <source>
        <strain evidence="1">Pan2503</strain>
    </source>
</reference>
<evidence type="ECO:0000313" key="1">
    <source>
        <dbReference type="EMBL" id="MBA0083449.1"/>
    </source>
</evidence>
<dbReference type="InterPro" id="IPR055602">
    <property type="entry name" value="DUF7178"/>
</dbReference>
<evidence type="ECO:0000313" key="2">
    <source>
        <dbReference type="Proteomes" id="UP000567293"/>
    </source>
</evidence>
<sequence length="255" mass="28559">MVQNLLTIHELVPHGTRQRGLHWYEQAHEAGAKAIRRHSSLTPIHAAGLISAISPGMEYDTAHIPAFKHLLSLKPHEWNVIAASHKYKIPDPDEEGKMKSVRSPEAHALLRGTPLAKASDQQLVNAMRIRRGEHPEDVLARSQAPKTYSFWHNIAYPDISHHYKGADIPGPVTIDGRAHDQAVNRMVPWEFSGRRISGKGGPIQQRYSLMEHVHRQAAAAASEQYDRPLHPHQFQAINWEGGKLLETGQIGHVVD</sequence>
<dbReference type="Proteomes" id="UP000567293">
    <property type="component" value="Unassembled WGS sequence"/>
</dbReference>
<keyword evidence="2" id="KW-1185">Reference proteome</keyword>
<comment type="caution">
    <text evidence="1">The sequence shown here is derived from an EMBL/GenBank/DDBJ whole genome shotgun (WGS) entry which is preliminary data.</text>
</comment>
<protein>
    <submittedName>
        <fullName evidence="1">Uncharacterized protein</fullName>
    </submittedName>
</protein>
<dbReference type="Pfam" id="PF23802">
    <property type="entry name" value="DUF7178"/>
    <property type="match status" value="1"/>
</dbReference>
<organism evidence="1 2">
    <name type="scientific">Candidatus Acidiferrum panamense</name>
    <dbReference type="NCBI Taxonomy" id="2741543"/>
    <lineage>
        <taxon>Bacteria</taxon>
        <taxon>Pseudomonadati</taxon>
        <taxon>Acidobacteriota</taxon>
        <taxon>Terriglobia</taxon>
        <taxon>Candidatus Acidiferrales</taxon>
        <taxon>Candidatus Acidiferrum</taxon>
    </lineage>
</organism>